<evidence type="ECO:0000259" key="2">
    <source>
        <dbReference type="Pfam" id="PF10277"/>
    </source>
</evidence>
<proteinExistence type="predicted"/>
<dbReference type="EMBL" id="MU004381">
    <property type="protein sequence ID" value="KAF2653418.1"/>
    <property type="molecule type" value="Genomic_DNA"/>
</dbReference>
<keyword evidence="4" id="KW-1185">Reference proteome</keyword>
<feature type="transmembrane region" description="Helical" evidence="1">
    <location>
        <begin position="114"/>
        <end position="135"/>
    </location>
</feature>
<dbReference type="Proteomes" id="UP000799324">
    <property type="component" value="Unassembled WGS sequence"/>
</dbReference>
<feature type="transmembrane region" description="Helical" evidence="1">
    <location>
        <begin position="78"/>
        <end position="102"/>
    </location>
</feature>
<organism evidence="3 4">
    <name type="scientific">Lophiostoma macrostomum CBS 122681</name>
    <dbReference type="NCBI Taxonomy" id="1314788"/>
    <lineage>
        <taxon>Eukaryota</taxon>
        <taxon>Fungi</taxon>
        <taxon>Dikarya</taxon>
        <taxon>Ascomycota</taxon>
        <taxon>Pezizomycotina</taxon>
        <taxon>Dothideomycetes</taxon>
        <taxon>Pleosporomycetidae</taxon>
        <taxon>Pleosporales</taxon>
        <taxon>Lophiostomataceae</taxon>
        <taxon>Lophiostoma</taxon>
    </lineage>
</organism>
<reference evidence="3" key="1">
    <citation type="journal article" date="2020" name="Stud. Mycol.">
        <title>101 Dothideomycetes genomes: a test case for predicting lifestyles and emergence of pathogens.</title>
        <authorList>
            <person name="Haridas S."/>
            <person name="Albert R."/>
            <person name="Binder M."/>
            <person name="Bloem J."/>
            <person name="Labutti K."/>
            <person name="Salamov A."/>
            <person name="Andreopoulos B."/>
            <person name="Baker S."/>
            <person name="Barry K."/>
            <person name="Bills G."/>
            <person name="Bluhm B."/>
            <person name="Cannon C."/>
            <person name="Castanera R."/>
            <person name="Culley D."/>
            <person name="Daum C."/>
            <person name="Ezra D."/>
            <person name="Gonzalez J."/>
            <person name="Henrissat B."/>
            <person name="Kuo A."/>
            <person name="Liang C."/>
            <person name="Lipzen A."/>
            <person name="Lutzoni F."/>
            <person name="Magnuson J."/>
            <person name="Mondo S."/>
            <person name="Nolan M."/>
            <person name="Ohm R."/>
            <person name="Pangilinan J."/>
            <person name="Park H.-J."/>
            <person name="Ramirez L."/>
            <person name="Alfaro M."/>
            <person name="Sun H."/>
            <person name="Tritt A."/>
            <person name="Yoshinaga Y."/>
            <person name="Zwiers L.-H."/>
            <person name="Turgeon B."/>
            <person name="Goodwin S."/>
            <person name="Spatafora J."/>
            <person name="Crous P."/>
            <person name="Grigoriev I."/>
        </authorList>
    </citation>
    <scope>NUCLEOTIDE SEQUENCE</scope>
    <source>
        <strain evidence="3">CBS 122681</strain>
    </source>
</reference>
<dbReference type="Pfam" id="PF10277">
    <property type="entry name" value="Frag1"/>
    <property type="match status" value="1"/>
</dbReference>
<sequence>MYGIKDASWKIYASFLAMFAGVVAGLALILLAVMDTFRFHEEHAVLLLVCFVGLVVSMVSTTAVYWDQAWVPSPFRRLRVFCIASAVTVFADFVLGVGMYSFMQTGYYRVSGVLEWIMAFTGSLYLWAFIGFVSVPKDGIDEGERRALLQREEEITGSC</sequence>
<evidence type="ECO:0000313" key="4">
    <source>
        <dbReference type="Proteomes" id="UP000799324"/>
    </source>
</evidence>
<dbReference type="InterPro" id="IPR019402">
    <property type="entry name" value="CWH43_N"/>
</dbReference>
<dbReference type="AlphaFoldDB" id="A0A6A6T3N2"/>
<keyword evidence="1" id="KW-0812">Transmembrane</keyword>
<protein>
    <recommendedName>
        <fullName evidence="2">CWH43-like N-terminal domain-containing protein</fullName>
    </recommendedName>
</protein>
<feature type="transmembrane region" description="Helical" evidence="1">
    <location>
        <begin position="45"/>
        <end position="66"/>
    </location>
</feature>
<dbReference type="OrthoDB" id="10032492at2759"/>
<gene>
    <name evidence="3" type="ORF">K491DRAFT_694710</name>
</gene>
<name>A0A6A6T3N2_9PLEO</name>
<keyword evidence="1" id="KW-1133">Transmembrane helix</keyword>
<evidence type="ECO:0000313" key="3">
    <source>
        <dbReference type="EMBL" id="KAF2653418.1"/>
    </source>
</evidence>
<accession>A0A6A6T3N2</accession>
<feature type="transmembrane region" description="Helical" evidence="1">
    <location>
        <begin position="12"/>
        <end position="33"/>
    </location>
</feature>
<keyword evidence="1" id="KW-0472">Membrane</keyword>
<feature type="domain" description="CWH43-like N-terminal" evidence="2">
    <location>
        <begin position="12"/>
        <end position="130"/>
    </location>
</feature>
<evidence type="ECO:0000256" key="1">
    <source>
        <dbReference type="SAM" id="Phobius"/>
    </source>
</evidence>